<evidence type="ECO:0008006" key="2">
    <source>
        <dbReference type="Google" id="ProtNLM"/>
    </source>
</evidence>
<proteinExistence type="predicted"/>
<dbReference type="RefSeq" id="WP_369244472.1">
    <property type="nucleotide sequence ID" value="NZ_CP163443.1"/>
</dbReference>
<protein>
    <recommendedName>
        <fullName evidence="2">HTH merR-type domain-containing protein</fullName>
    </recommendedName>
</protein>
<dbReference type="AlphaFoldDB" id="A0AB39R5J7"/>
<gene>
    <name evidence="1" type="ORF">AB5J53_05400</name>
</gene>
<reference evidence="1" key="1">
    <citation type="submission" date="2024-07" db="EMBL/GenBank/DDBJ databases">
        <authorList>
            <person name="Yu S.T."/>
        </authorList>
    </citation>
    <scope>NUCLEOTIDE SEQUENCE</scope>
    <source>
        <strain evidence="1">R41</strain>
    </source>
</reference>
<dbReference type="EMBL" id="CP163443">
    <property type="protein sequence ID" value="XDQ51135.1"/>
    <property type="molecule type" value="Genomic_DNA"/>
</dbReference>
<evidence type="ECO:0000313" key="1">
    <source>
        <dbReference type="EMBL" id="XDQ51135.1"/>
    </source>
</evidence>
<accession>A0AB39R5J7</accession>
<name>A0AB39R5J7_9ACTN</name>
<organism evidence="1">
    <name type="scientific">Streptomyces sp. R41</name>
    <dbReference type="NCBI Taxonomy" id="3238632"/>
    <lineage>
        <taxon>Bacteria</taxon>
        <taxon>Bacillati</taxon>
        <taxon>Actinomycetota</taxon>
        <taxon>Actinomycetes</taxon>
        <taxon>Kitasatosporales</taxon>
        <taxon>Streptomycetaceae</taxon>
        <taxon>Streptomyces</taxon>
    </lineage>
</organism>
<sequence length="390" mass="41347">MASHKPPSVADQQLIEHAARHGFTITVKQLAVWRRAGLLPGNIPGGGLGRGWGSTSTPTPEGFDLVVALARLAGRGKRPADLALLLFAEGVPVPEATVRAAFRAAVDAVALPGEDEPSSDDLELDERLNQLSNALADSGQTVTLVPARARRIDERIARILGELPAEIVDLDQNAEPSQFTPQDATLTAVSATLGGSVPVQDIGALLRAMSPGMPVHPFASLVETTQDDVPEAADRVLAEDGSLAFLPDGDARDLLRALADTASLEDLATGWRTAQQVREWALDLCERVEGELDAGQLGEAVTQWVHGRQLLSGLSVIETLRDRRWSPSKGAFSALMLLFQCQMFVMLDSLVPGCQWHVLQIPAVVPPPVRDLILSKVVGPEAAAAGEAAG</sequence>